<gene>
    <name evidence="1" type="ORF">E2C01_026423</name>
</gene>
<name>A0A5B7EKX2_PORTR</name>
<dbReference type="Proteomes" id="UP000324222">
    <property type="component" value="Unassembled WGS sequence"/>
</dbReference>
<dbReference type="AlphaFoldDB" id="A0A5B7EKX2"/>
<dbReference type="EMBL" id="VSRR010002756">
    <property type="protein sequence ID" value="MPC33084.1"/>
    <property type="molecule type" value="Genomic_DNA"/>
</dbReference>
<evidence type="ECO:0000313" key="1">
    <source>
        <dbReference type="EMBL" id="MPC33084.1"/>
    </source>
</evidence>
<comment type="caution">
    <text evidence="1">The sequence shown here is derived from an EMBL/GenBank/DDBJ whole genome shotgun (WGS) entry which is preliminary data.</text>
</comment>
<keyword evidence="2" id="KW-1185">Reference proteome</keyword>
<reference evidence="1 2" key="1">
    <citation type="submission" date="2019-05" db="EMBL/GenBank/DDBJ databases">
        <title>Another draft genome of Portunus trituberculatus and its Hox gene families provides insights of decapod evolution.</title>
        <authorList>
            <person name="Jeong J.-H."/>
            <person name="Song I."/>
            <person name="Kim S."/>
            <person name="Choi T."/>
            <person name="Kim D."/>
            <person name="Ryu S."/>
            <person name="Kim W."/>
        </authorList>
    </citation>
    <scope>NUCLEOTIDE SEQUENCE [LARGE SCALE GENOMIC DNA]</scope>
    <source>
        <tissue evidence="1">Muscle</tissue>
    </source>
</reference>
<accession>A0A5B7EKX2</accession>
<organism evidence="1 2">
    <name type="scientific">Portunus trituberculatus</name>
    <name type="common">Swimming crab</name>
    <name type="synonym">Neptunus trituberculatus</name>
    <dbReference type="NCBI Taxonomy" id="210409"/>
    <lineage>
        <taxon>Eukaryota</taxon>
        <taxon>Metazoa</taxon>
        <taxon>Ecdysozoa</taxon>
        <taxon>Arthropoda</taxon>
        <taxon>Crustacea</taxon>
        <taxon>Multicrustacea</taxon>
        <taxon>Malacostraca</taxon>
        <taxon>Eumalacostraca</taxon>
        <taxon>Eucarida</taxon>
        <taxon>Decapoda</taxon>
        <taxon>Pleocyemata</taxon>
        <taxon>Brachyura</taxon>
        <taxon>Eubrachyura</taxon>
        <taxon>Portunoidea</taxon>
        <taxon>Portunidae</taxon>
        <taxon>Portuninae</taxon>
        <taxon>Portunus</taxon>
    </lineage>
</organism>
<evidence type="ECO:0000313" key="2">
    <source>
        <dbReference type="Proteomes" id="UP000324222"/>
    </source>
</evidence>
<protein>
    <submittedName>
        <fullName evidence="1">Uncharacterized protein</fullName>
    </submittedName>
</protein>
<proteinExistence type="predicted"/>
<sequence>MTLHTLDFFSQGIHHKTDRALDPTITTSTSQSQLQAIPTLPSEAHGNSLLPFACLAPKDC</sequence>